<evidence type="ECO:0000256" key="1">
    <source>
        <dbReference type="SAM" id="Phobius"/>
    </source>
</evidence>
<dbReference type="KEGG" id="arue:QQX03_05250"/>
<keyword evidence="1" id="KW-0472">Membrane</keyword>
<keyword evidence="3" id="KW-1185">Reference proteome</keyword>
<evidence type="ECO:0000313" key="3">
    <source>
        <dbReference type="Proteomes" id="UP001231445"/>
    </source>
</evidence>
<dbReference type="EMBL" id="CP127221">
    <property type="protein sequence ID" value="WIW96507.1"/>
    <property type="molecule type" value="Genomic_DNA"/>
</dbReference>
<dbReference type="Proteomes" id="UP001231445">
    <property type="component" value="Chromosome"/>
</dbReference>
<keyword evidence="1" id="KW-0812">Transmembrane</keyword>
<protein>
    <submittedName>
        <fullName evidence="2">Uncharacterized protein</fullName>
    </submittedName>
</protein>
<organism evidence="2 3">
    <name type="scientific">Altererythrobacter rubellus</name>
    <dbReference type="NCBI Taxonomy" id="2173831"/>
    <lineage>
        <taxon>Bacteria</taxon>
        <taxon>Pseudomonadati</taxon>
        <taxon>Pseudomonadota</taxon>
        <taxon>Alphaproteobacteria</taxon>
        <taxon>Sphingomonadales</taxon>
        <taxon>Erythrobacteraceae</taxon>
        <taxon>Altererythrobacter</taxon>
    </lineage>
</organism>
<feature type="transmembrane region" description="Helical" evidence="1">
    <location>
        <begin position="76"/>
        <end position="96"/>
    </location>
</feature>
<gene>
    <name evidence="2" type="ORF">QQX03_05250</name>
</gene>
<accession>A0A9Y2F730</accession>
<reference evidence="2 3" key="1">
    <citation type="submission" date="2023-06" db="EMBL/GenBank/DDBJ databases">
        <title>Altererythrobacter rubellus NBRC 112769 genome.</title>
        <authorList>
            <person name="Zhang K."/>
        </authorList>
    </citation>
    <scope>NUCLEOTIDE SEQUENCE [LARGE SCALE GENOMIC DNA]</scope>
    <source>
        <strain evidence="2 3">NBRC 112769</strain>
    </source>
</reference>
<evidence type="ECO:0000313" key="2">
    <source>
        <dbReference type="EMBL" id="WIW96507.1"/>
    </source>
</evidence>
<name>A0A9Y2F730_9SPHN</name>
<feature type="transmembrane region" description="Helical" evidence="1">
    <location>
        <begin position="53"/>
        <end position="70"/>
    </location>
</feature>
<dbReference type="RefSeq" id="WP_285976813.1">
    <property type="nucleotide sequence ID" value="NZ_CP127221.1"/>
</dbReference>
<dbReference type="AlphaFoldDB" id="A0A9Y2F730"/>
<proteinExistence type="predicted"/>
<sequence length="97" mass="10846">MVDPVEAFKRQFDPVDDGYLYYPSPNSGGKLVSHEEYEGLLRDWTDASKGKRFWLMLGAIMGAIFVFVAVERTLALPEWGSGVFLATVVLAVVGWLF</sequence>
<keyword evidence="1" id="KW-1133">Transmembrane helix</keyword>